<dbReference type="AlphaFoldDB" id="A0AAD6SJA5"/>
<sequence length="158" mass="17187">MCLSAEVSDHGSSTGSSGPTDICELCGEGPHASAIECTARPPGLDPVVMDAAEQAADEAGYELSRRKTELASKLKFSISGRQPVTVQQIFDVAREAQRTTQDFAVAFEKRRAEEEGKIVEIFEGEIAAGLEYPTRGRTSTFESERRDFDFGNFGNFGR</sequence>
<proteinExistence type="predicted"/>
<name>A0AAD6SJA5_9AGAR</name>
<keyword evidence="2" id="KW-1185">Reference proteome</keyword>
<evidence type="ECO:0000313" key="1">
    <source>
        <dbReference type="EMBL" id="KAJ7026532.1"/>
    </source>
</evidence>
<dbReference type="EMBL" id="JARJCM010000136">
    <property type="protein sequence ID" value="KAJ7026532.1"/>
    <property type="molecule type" value="Genomic_DNA"/>
</dbReference>
<reference evidence="1" key="1">
    <citation type="submission" date="2023-03" db="EMBL/GenBank/DDBJ databases">
        <title>Massive genome expansion in bonnet fungi (Mycena s.s.) driven by repeated elements and novel gene families across ecological guilds.</title>
        <authorList>
            <consortium name="Lawrence Berkeley National Laboratory"/>
            <person name="Harder C.B."/>
            <person name="Miyauchi S."/>
            <person name="Viragh M."/>
            <person name="Kuo A."/>
            <person name="Thoen E."/>
            <person name="Andreopoulos B."/>
            <person name="Lu D."/>
            <person name="Skrede I."/>
            <person name="Drula E."/>
            <person name="Henrissat B."/>
            <person name="Morin E."/>
            <person name="Kohler A."/>
            <person name="Barry K."/>
            <person name="LaButti K."/>
            <person name="Morin E."/>
            <person name="Salamov A."/>
            <person name="Lipzen A."/>
            <person name="Mereny Z."/>
            <person name="Hegedus B."/>
            <person name="Baldrian P."/>
            <person name="Stursova M."/>
            <person name="Weitz H."/>
            <person name="Taylor A."/>
            <person name="Grigoriev I.V."/>
            <person name="Nagy L.G."/>
            <person name="Martin F."/>
            <person name="Kauserud H."/>
        </authorList>
    </citation>
    <scope>NUCLEOTIDE SEQUENCE</scope>
    <source>
        <strain evidence="1">CBHHK200</strain>
    </source>
</reference>
<accession>A0AAD6SJA5</accession>
<dbReference type="Proteomes" id="UP001218188">
    <property type="component" value="Unassembled WGS sequence"/>
</dbReference>
<gene>
    <name evidence="1" type="ORF">C8F04DRAFT_1190351</name>
</gene>
<evidence type="ECO:0000313" key="2">
    <source>
        <dbReference type="Proteomes" id="UP001218188"/>
    </source>
</evidence>
<protein>
    <submittedName>
        <fullName evidence="1">Uncharacterized protein</fullName>
    </submittedName>
</protein>
<organism evidence="1 2">
    <name type="scientific">Mycena alexandri</name>
    <dbReference type="NCBI Taxonomy" id="1745969"/>
    <lineage>
        <taxon>Eukaryota</taxon>
        <taxon>Fungi</taxon>
        <taxon>Dikarya</taxon>
        <taxon>Basidiomycota</taxon>
        <taxon>Agaricomycotina</taxon>
        <taxon>Agaricomycetes</taxon>
        <taxon>Agaricomycetidae</taxon>
        <taxon>Agaricales</taxon>
        <taxon>Marasmiineae</taxon>
        <taxon>Mycenaceae</taxon>
        <taxon>Mycena</taxon>
    </lineage>
</organism>
<comment type="caution">
    <text evidence="1">The sequence shown here is derived from an EMBL/GenBank/DDBJ whole genome shotgun (WGS) entry which is preliminary data.</text>
</comment>